<comment type="catalytic activity">
    <reaction evidence="8">
        <text>ATP + H2O = ADP + phosphate + H(+)</text>
        <dbReference type="Rhea" id="RHEA:13065"/>
        <dbReference type="ChEBI" id="CHEBI:15377"/>
        <dbReference type="ChEBI" id="CHEBI:15378"/>
        <dbReference type="ChEBI" id="CHEBI:30616"/>
        <dbReference type="ChEBI" id="CHEBI:43474"/>
        <dbReference type="ChEBI" id="CHEBI:456216"/>
        <dbReference type="EC" id="3.6.4.13"/>
    </reaction>
</comment>
<protein>
    <recommendedName>
        <fullName evidence="9">ATP-dependent RNA helicase CshA</fullName>
        <ecNumber evidence="1">3.6.4.13</ecNumber>
    </recommendedName>
</protein>
<organism evidence="16 17">
    <name type="scientific">Cohnella ginsengisoli</name>
    <dbReference type="NCBI Taxonomy" id="425004"/>
    <lineage>
        <taxon>Bacteria</taxon>
        <taxon>Bacillati</taxon>
        <taxon>Bacillota</taxon>
        <taxon>Bacilli</taxon>
        <taxon>Bacillales</taxon>
        <taxon>Paenibacillaceae</taxon>
        <taxon>Cohnella</taxon>
    </lineage>
</organism>
<dbReference type="GO" id="GO:0005524">
    <property type="term" value="F:ATP binding"/>
    <property type="evidence" value="ECO:0007669"/>
    <property type="project" value="UniProtKB-KW"/>
</dbReference>
<evidence type="ECO:0000313" key="16">
    <source>
        <dbReference type="EMBL" id="MDG0790126.1"/>
    </source>
</evidence>
<evidence type="ECO:0000256" key="2">
    <source>
        <dbReference type="ARBA" id="ARBA00022490"/>
    </source>
</evidence>
<dbReference type="SMART" id="SM00487">
    <property type="entry name" value="DEXDc"/>
    <property type="match status" value="1"/>
</dbReference>
<keyword evidence="2" id="KW-0963">Cytoplasm</keyword>
<dbReference type="Gene3D" id="3.40.50.300">
    <property type="entry name" value="P-loop containing nucleotide triphosphate hydrolases"/>
    <property type="match status" value="2"/>
</dbReference>
<reference evidence="16 17" key="1">
    <citation type="submission" date="2022-10" db="EMBL/GenBank/DDBJ databases">
        <title>Comparative genomic analysis of Cohnella hashimotonis sp. nov., isolated from the International Space Station.</title>
        <authorList>
            <person name="Simpson A."/>
            <person name="Venkateswaran K."/>
        </authorList>
    </citation>
    <scope>NUCLEOTIDE SEQUENCE [LARGE SCALE GENOMIC DNA]</scope>
    <source>
        <strain evidence="16 17">DSM 18997</strain>
    </source>
</reference>
<evidence type="ECO:0000256" key="8">
    <source>
        <dbReference type="ARBA" id="ARBA00047984"/>
    </source>
</evidence>
<dbReference type="PROSITE" id="PS51192">
    <property type="entry name" value="HELICASE_ATP_BIND_1"/>
    <property type="match status" value="1"/>
</dbReference>
<keyword evidence="5 11" id="KW-0347">Helicase</keyword>
<dbReference type="SUPFAM" id="SSF52540">
    <property type="entry name" value="P-loop containing nucleoside triphosphate hydrolases"/>
    <property type="match status" value="1"/>
</dbReference>
<dbReference type="AlphaFoldDB" id="A0A9X4KE55"/>
<comment type="similarity">
    <text evidence="7 11">Belongs to the DEAD box helicase family.</text>
</comment>
<dbReference type="Pfam" id="PF00270">
    <property type="entry name" value="DEAD"/>
    <property type="match status" value="1"/>
</dbReference>
<evidence type="ECO:0000313" key="17">
    <source>
        <dbReference type="Proteomes" id="UP001153387"/>
    </source>
</evidence>
<evidence type="ECO:0000256" key="3">
    <source>
        <dbReference type="ARBA" id="ARBA00022741"/>
    </source>
</evidence>
<dbReference type="SMART" id="SM00490">
    <property type="entry name" value="HELICc"/>
    <property type="match status" value="1"/>
</dbReference>
<dbReference type="GO" id="GO:0033592">
    <property type="term" value="F:RNA strand annealing activity"/>
    <property type="evidence" value="ECO:0007669"/>
    <property type="project" value="TreeGrafter"/>
</dbReference>
<dbReference type="EC" id="3.6.4.13" evidence="1"/>
<evidence type="ECO:0000256" key="7">
    <source>
        <dbReference type="ARBA" id="ARBA00038437"/>
    </source>
</evidence>
<dbReference type="InterPro" id="IPR011545">
    <property type="entry name" value="DEAD/DEAH_box_helicase_dom"/>
</dbReference>
<dbReference type="CDD" id="cd00268">
    <property type="entry name" value="DEADc"/>
    <property type="match status" value="1"/>
</dbReference>
<proteinExistence type="inferred from homology"/>
<dbReference type="InterPro" id="IPR014001">
    <property type="entry name" value="Helicase_ATP-bd"/>
</dbReference>
<comment type="caution">
    <text evidence="16">The sequence shown here is derived from an EMBL/GenBank/DDBJ whole genome shotgun (WGS) entry which is preliminary data.</text>
</comment>
<feature type="region of interest" description="Disordered" evidence="12">
    <location>
        <begin position="436"/>
        <end position="551"/>
    </location>
</feature>
<dbReference type="InterPro" id="IPR044742">
    <property type="entry name" value="DEAD/DEAH_RhlB"/>
</dbReference>
<dbReference type="PROSITE" id="PS00039">
    <property type="entry name" value="DEAD_ATP_HELICASE"/>
    <property type="match status" value="1"/>
</dbReference>
<dbReference type="InterPro" id="IPR001650">
    <property type="entry name" value="Helicase_C-like"/>
</dbReference>
<evidence type="ECO:0000256" key="4">
    <source>
        <dbReference type="ARBA" id="ARBA00022801"/>
    </source>
</evidence>
<evidence type="ECO:0000256" key="12">
    <source>
        <dbReference type="SAM" id="MobiDB-lite"/>
    </source>
</evidence>
<dbReference type="PANTHER" id="PTHR47963:SF5">
    <property type="entry name" value="DEAD-BOX ATP-DEPENDENT RNA HELICASE CSHA"/>
    <property type="match status" value="1"/>
</dbReference>
<dbReference type="InterPro" id="IPR027417">
    <property type="entry name" value="P-loop_NTPase"/>
</dbReference>
<evidence type="ECO:0000256" key="11">
    <source>
        <dbReference type="RuleBase" id="RU000492"/>
    </source>
</evidence>
<dbReference type="RefSeq" id="WP_277563994.1">
    <property type="nucleotide sequence ID" value="NZ_JAPDHZ010000002.1"/>
</dbReference>
<evidence type="ECO:0000256" key="10">
    <source>
        <dbReference type="PROSITE-ProRule" id="PRU00552"/>
    </source>
</evidence>
<keyword evidence="3 11" id="KW-0547">Nucleotide-binding</keyword>
<dbReference type="GO" id="GO:0005829">
    <property type="term" value="C:cytosol"/>
    <property type="evidence" value="ECO:0007669"/>
    <property type="project" value="TreeGrafter"/>
</dbReference>
<dbReference type="CDD" id="cd18787">
    <property type="entry name" value="SF2_C_DEAD"/>
    <property type="match status" value="1"/>
</dbReference>
<dbReference type="InterPro" id="IPR014014">
    <property type="entry name" value="RNA_helicase_DEAD_Q_motif"/>
</dbReference>
<keyword evidence="4 11" id="KW-0378">Hydrolase</keyword>
<feature type="compositionally biased region" description="Gly residues" evidence="12">
    <location>
        <begin position="452"/>
        <end position="508"/>
    </location>
</feature>
<keyword evidence="17" id="KW-1185">Reference proteome</keyword>
<dbReference type="PANTHER" id="PTHR47963">
    <property type="entry name" value="DEAD-BOX ATP-DEPENDENT RNA HELICASE 47, MITOCHONDRIAL"/>
    <property type="match status" value="1"/>
</dbReference>
<dbReference type="GO" id="GO:0005840">
    <property type="term" value="C:ribosome"/>
    <property type="evidence" value="ECO:0007669"/>
    <property type="project" value="TreeGrafter"/>
</dbReference>
<accession>A0A9X4KE55</accession>
<evidence type="ECO:0000256" key="9">
    <source>
        <dbReference type="ARBA" id="ARBA00067932"/>
    </source>
</evidence>
<evidence type="ECO:0000259" key="14">
    <source>
        <dbReference type="PROSITE" id="PS51194"/>
    </source>
</evidence>
<name>A0A9X4KE55_9BACL</name>
<evidence type="ECO:0000256" key="5">
    <source>
        <dbReference type="ARBA" id="ARBA00022806"/>
    </source>
</evidence>
<keyword evidence="6 11" id="KW-0067">ATP-binding</keyword>
<dbReference type="GO" id="GO:0003724">
    <property type="term" value="F:RNA helicase activity"/>
    <property type="evidence" value="ECO:0007669"/>
    <property type="project" value="UniProtKB-EC"/>
</dbReference>
<dbReference type="FunFam" id="3.40.50.300:FF:000108">
    <property type="entry name" value="ATP-dependent RNA helicase RhlE"/>
    <property type="match status" value="1"/>
</dbReference>
<dbReference type="Pfam" id="PF00271">
    <property type="entry name" value="Helicase_C"/>
    <property type="match status" value="1"/>
</dbReference>
<feature type="domain" description="Helicase C-terminal" evidence="14">
    <location>
        <begin position="215"/>
        <end position="377"/>
    </location>
</feature>
<evidence type="ECO:0000259" key="13">
    <source>
        <dbReference type="PROSITE" id="PS51192"/>
    </source>
</evidence>
<evidence type="ECO:0000256" key="6">
    <source>
        <dbReference type="ARBA" id="ARBA00022840"/>
    </source>
</evidence>
<feature type="domain" description="Helicase ATP-binding" evidence="13">
    <location>
        <begin position="33"/>
        <end position="203"/>
    </location>
</feature>
<dbReference type="Proteomes" id="UP001153387">
    <property type="component" value="Unassembled WGS sequence"/>
</dbReference>
<dbReference type="GO" id="GO:0016787">
    <property type="term" value="F:hydrolase activity"/>
    <property type="evidence" value="ECO:0007669"/>
    <property type="project" value="UniProtKB-KW"/>
</dbReference>
<feature type="domain" description="DEAD-box RNA helicase Q" evidence="15">
    <location>
        <begin position="2"/>
        <end position="30"/>
    </location>
</feature>
<evidence type="ECO:0000259" key="15">
    <source>
        <dbReference type="PROSITE" id="PS51195"/>
    </source>
</evidence>
<dbReference type="PROSITE" id="PS51195">
    <property type="entry name" value="Q_MOTIF"/>
    <property type="match status" value="1"/>
</dbReference>
<feature type="short sequence motif" description="Q motif" evidence="10">
    <location>
        <begin position="2"/>
        <end position="30"/>
    </location>
</feature>
<dbReference type="EMBL" id="JAPDHZ010000002">
    <property type="protein sequence ID" value="MDG0790126.1"/>
    <property type="molecule type" value="Genomic_DNA"/>
</dbReference>
<dbReference type="PROSITE" id="PS51194">
    <property type="entry name" value="HELICASE_CTER"/>
    <property type="match status" value="1"/>
</dbReference>
<feature type="compositionally biased region" description="Basic and acidic residues" evidence="12">
    <location>
        <begin position="519"/>
        <end position="551"/>
    </location>
</feature>
<evidence type="ECO:0000256" key="1">
    <source>
        <dbReference type="ARBA" id="ARBA00012552"/>
    </source>
</evidence>
<dbReference type="InterPro" id="IPR000629">
    <property type="entry name" value="RNA-helicase_DEAD-box_CS"/>
</dbReference>
<sequence length="551" mass="59805">MSKFTDFGLESDVLQAISQLGYEDATPIQSQAIPVALSGRDMIGQAQTGTGKTAAFGIPLVSKIQATEDRIVTLVMTPTRELAIQVAEEIEKLGRFKGLRSLAIYGGQDIGRQIRGLRRKPQIIIGTPGRLLDHINRKTIKLEDVQTVVLDEADEMLDMGFMEDIQSILSLVPAERQTLLFSATMPANIQRLAQQFLRTPEHISVIPKTSTTASSIQQFYVEVQERMKFDALCRLLDMEPPELAIVFGRTKRRVAELSEALMKRGYAADGLHGDLSQNQRDAVMRKFRDGSIAVLVATDVAARGLDVSGVTHVINFDLPQDPESYTHRIGRTGRAGKEGTSWSFVTYREMEHLHFIERVTRFRIAKKALPTVAEAVEGKQRVIADRLIEAVSAEDADLDSFKGIATELLERHDSVELLSAAIKLLAGDKNDVAVELTPEDPIRSKKRKFGDRGGSGGGYGGQRRSGYGSGGQSGGGYRGGSSSGGGYRGGSGGGYSGGQGGRSGGGSSSYGNRKPYSGDSRREDSFRDGGRQGGGRREDSRGSRSEDFVNI</sequence>
<gene>
    <name evidence="16" type="ORF">OMP38_04115</name>
</gene>
<dbReference type="GO" id="GO:0009409">
    <property type="term" value="P:response to cold"/>
    <property type="evidence" value="ECO:0007669"/>
    <property type="project" value="TreeGrafter"/>
</dbReference>
<dbReference type="InterPro" id="IPR050547">
    <property type="entry name" value="DEAD_box_RNA_helicases"/>
</dbReference>